<organism evidence="1 2">
    <name type="scientific">Flaviaesturariibacter aridisoli</name>
    <dbReference type="NCBI Taxonomy" id="2545761"/>
    <lineage>
        <taxon>Bacteria</taxon>
        <taxon>Pseudomonadati</taxon>
        <taxon>Bacteroidota</taxon>
        <taxon>Chitinophagia</taxon>
        <taxon>Chitinophagales</taxon>
        <taxon>Chitinophagaceae</taxon>
        <taxon>Flaviaestuariibacter</taxon>
    </lineage>
</organism>
<dbReference type="OrthoDB" id="1162838at2"/>
<protein>
    <submittedName>
        <fullName evidence="1">Uncharacterized protein</fullName>
    </submittedName>
</protein>
<keyword evidence="2" id="KW-1185">Reference proteome</keyword>
<evidence type="ECO:0000313" key="1">
    <source>
        <dbReference type="EMBL" id="TCZ68357.1"/>
    </source>
</evidence>
<dbReference type="EMBL" id="SKFH01000028">
    <property type="protein sequence ID" value="TCZ68357.1"/>
    <property type="molecule type" value="Genomic_DNA"/>
</dbReference>
<proteinExistence type="predicted"/>
<sequence>MEKRVKKRYDIDVPAAGGTFSKTFELEKTVVKVHGILFTSDRDDLMFYRGSAKVELNRDELFPENYETKLLMSGLNVSPNERYFNLGGVQPGNFKLKVDYKDTPDTRLQFVPYRISIYLDLETIS</sequence>
<dbReference type="RefSeq" id="WP_131852958.1">
    <property type="nucleotide sequence ID" value="NZ_SKFH01000028.1"/>
</dbReference>
<dbReference type="AlphaFoldDB" id="A0A4R4E007"/>
<gene>
    <name evidence="1" type="ORF">E0486_14290</name>
</gene>
<name>A0A4R4E007_9BACT</name>
<reference evidence="1 2" key="1">
    <citation type="submission" date="2019-03" db="EMBL/GenBank/DDBJ databases">
        <authorList>
            <person name="Kim M.K.M."/>
        </authorList>
    </citation>
    <scope>NUCLEOTIDE SEQUENCE [LARGE SCALE GENOMIC DNA]</scope>
    <source>
        <strain evidence="1 2">17J68-15</strain>
    </source>
</reference>
<evidence type="ECO:0000313" key="2">
    <source>
        <dbReference type="Proteomes" id="UP000295164"/>
    </source>
</evidence>
<dbReference type="Proteomes" id="UP000295164">
    <property type="component" value="Unassembled WGS sequence"/>
</dbReference>
<accession>A0A4R4E007</accession>
<comment type="caution">
    <text evidence="1">The sequence shown here is derived from an EMBL/GenBank/DDBJ whole genome shotgun (WGS) entry which is preliminary data.</text>
</comment>